<keyword evidence="2" id="KW-1185">Reference proteome</keyword>
<gene>
    <name evidence="1" type="ORF">P12024S_05</name>
</gene>
<proteinExistence type="predicted"/>
<organism evidence="1 2">
    <name type="scientific">Nonlabens phage P12024S</name>
    <dbReference type="NCBI Taxonomy" id="1168478"/>
    <lineage>
        <taxon>Viruses</taxon>
        <taxon>Duplodnaviria</taxon>
        <taxon>Heunggongvirae</taxon>
        <taxon>Uroviricota</taxon>
        <taxon>Caudoviricetes</taxon>
        <taxon>Inhavirus</taxon>
        <taxon>Inhavirus P12024S</taxon>
    </lineage>
</organism>
<protein>
    <submittedName>
        <fullName evidence="1">Uncharacterized protein</fullName>
    </submittedName>
</protein>
<name>I6R112_9CAUD</name>
<dbReference type="EMBL" id="JQ823122">
    <property type="protein sequence ID" value="AFM54666.1"/>
    <property type="molecule type" value="Genomic_DNA"/>
</dbReference>
<evidence type="ECO:0000313" key="2">
    <source>
        <dbReference type="Proteomes" id="UP000002820"/>
    </source>
</evidence>
<reference evidence="1 2" key="1">
    <citation type="journal article" date="2012" name="J. Virol.">
        <title>Complete Genome Sequences of Two Persicivirga Bacteriophages, P12024S and P12024L.</title>
        <authorList>
            <person name="Kang I."/>
            <person name="Jang H."/>
            <person name="Cho J.C."/>
        </authorList>
    </citation>
    <scope>NUCLEOTIDE SEQUENCE [LARGE SCALE GENOMIC DNA]</scope>
</reference>
<evidence type="ECO:0000313" key="1">
    <source>
        <dbReference type="EMBL" id="AFM54666.1"/>
    </source>
</evidence>
<accession>I6R112</accession>
<dbReference type="Proteomes" id="UP000002820">
    <property type="component" value="Segment"/>
</dbReference>
<dbReference type="GeneID" id="13405284"/>
<dbReference type="RefSeq" id="YP_006560345.1">
    <property type="nucleotide sequence ID" value="NC_018271.1"/>
</dbReference>
<sequence>MKVFKPENNPVHDFKIVSNVGRNLVFTLNDFKNRVIEDGGVFESTACLSDLDRVELLIDGVSVFLDYGNYKDGYLSGKITFDFEEGRQYKITTNPDIYKGKAFATDQSDLDGYVINPVNGNVIDL</sequence>
<dbReference type="OrthoDB" id="31351at10239"/>
<dbReference type="KEGG" id="vg:13405284"/>